<evidence type="ECO:0000313" key="2">
    <source>
        <dbReference type="Proteomes" id="UP000233551"/>
    </source>
</evidence>
<comment type="caution">
    <text evidence="1">The sequence shown here is derived from an EMBL/GenBank/DDBJ whole genome shotgun (WGS) entry which is preliminary data.</text>
</comment>
<dbReference type="EMBL" id="PGOL01002987">
    <property type="protein sequence ID" value="PKI43767.1"/>
    <property type="molecule type" value="Genomic_DNA"/>
</dbReference>
<protein>
    <submittedName>
        <fullName evidence="1">Uncharacterized protein</fullName>
    </submittedName>
</protein>
<gene>
    <name evidence="1" type="ORF">CRG98_035873</name>
</gene>
<keyword evidence="2" id="KW-1185">Reference proteome</keyword>
<reference evidence="1 2" key="1">
    <citation type="submission" date="2017-11" db="EMBL/GenBank/DDBJ databases">
        <title>De-novo sequencing of pomegranate (Punica granatum L.) genome.</title>
        <authorList>
            <person name="Akparov Z."/>
            <person name="Amiraslanov A."/>
            <person name="Hajiyeva S."/>
            <person name="Abbasov M."/>
            <person name="Kaur K."/>
            <person name="Hamwieh A."/>
            <person name="Solovyev V."/>
            <person name="Salamov A."/>
            <person name="Braich B."/>
            <person name="Kosarev P."/>
            <person name="Mahmoud A."/>
            <person name="Hajiyev E."/>
            <person name="Babayeva S."/>
            <person name="Izzatullayeva V."/>
            <person name="Mammadov A."/>
            <person name="Mammadov A."/>
            <person name="Sharifova S."/>
            <person name="Ojaghi J."/>
            <person name="Eynullazada K."/>
            <person name="Bayramov B."/>
            <person name="Abdulazimova A."/>
            <person name="Shahmuradov I."/>
        </authorList>
    </citation>
    <scope>NUCLEOTIDE SEQUENCE [LARGE SCALE GENOMIC DNA]</scope>
    <source>
        <strain evidence="2">cv. AG2017</strain>
        <tissue evidence="1">Leaf</tissue>
    </source>
</reference>
<name>A0A2I0IID4_PUNGR</name>
<organism evidence="1 2">
    <name type="scientific">Punica granatum</name>
    <name type="common">Pomegranate</name>
    <dbReference type="NCBI Taxonomy" id="22663"/>
    <lineage>
        <taxon>Eukaryota</taxon>
        <taxon>Viridiplantae</taxon>
        <taxon>Streptophyta</taxon>
        <taxon>Embryophyta</taxon>
        <taxon>Tracheophyta</taxon>
        <taxon>Spermatophyta</taxon>
        <taxon>Magnoliopsida</taxon>
        <taxon>eudicotyledons</taxon>
        <taxon>Gunneridae</taxon>
        <taxon>Pentapetalae</taxon>
        <taxon>rosids</taxon>
        <taxon>malvids</taxon>
        <taxon>Myrtales</taxon>
        <taxon>Lythraceae</taxon>
        <taxon>Punica</taxon>
    </lineage>
</organism>
<accession>A0A2I0IID4</accession>
<dbReference type="AlphaFoldDB" id="A0A2I0IID4"/>
<sequence>MAVARRDALVGDTSPEFPKSTAHAVDCASRLGFVFRNHVVAYLHRHFAVTSIKKVQVSGIRGSSQEVGLLKFLLPISLRLGEDGGKGAVAPSS</sequence>
<evidence type="ECO:0000313" key="1">
    <source>
        <dbReference type="EMBL" id="PKI43767.1"/>
    </source>
</evidence>
<dbReference type="Proteomes" id="UP000233551">
    <property type="component" value="Unassembled WGS sequence"/>
</dbReference>
<proteinExistence type="predicted"/>